<evidence type="ECO:0000313" key="2">
    <source>
        <dbReference type="EMBL" id="KRK37302.1"/>
    </source>
</evidence>
<keyword evidence="3" id="KW-1185">Reference proteome</keyword>
<sequence length="77" mass="8827">MVKTMINHKKHYLTTAEYSVLTGSKRFTNGNVKKNRRDARKASQAKPSRTNMVENSPSDSKVLKFLDQLFENIGKLQ</sequence>
<gene>
    <name evidence="2" type="ORF">FC62_GL001418</name>
</gene>
<protein>
    <submittedName>
        <fullName evidence="2">Uncharacterized protein</fullName>
    </submittedName>
</protein>
<dbReference type="PATRIC" id="fig|1423722.3.peg.1443"/>
<feature type="compositionally biased region" description="Polar residues" evidence="1">
    <location>
        <begin position="45"/>
        <end position="57"/>
    </location>
</feature>
<accession>A0A0R1GT27</accession>
<name>A0A0R1GT27_9LACO</name>
<evidence type="ECO:0000256" key="1">
    <source>
        <dbReference type="SAM" id="MobiDB-lite"/>
    </source>
</evidence>
<organism evidence="2 3">
    <name type="scientific">Amylolactobacillus amylotrophicus DSM 20534</name>
    <dbReference type="NCBI Taxonomy" id="1423722"/>
    <lineage>
        <taxon>Bacteria</taxon>
        <taxon>Bacillati</taxon>
        <taxon>Bacillota</taxon>
        <taxon>Bacilli</taxon>
        <taxon>Lactobacillales</taxon>
        <taxon>Lactobacillaceae</taxon>
        <taxon>Amylolactobacillus</taxon>
    </lineage>
</organism>
<feature type="region of interest" description="Disordered" evidence="1">
    <location>
        <begin position="27"/>
        <end position="57"/>
    </location>
</feature>
<reference evidence="2 3" key="1">
    <citation type="journal article" date="2015" name="Genome Announc.">
        <title>Expanding the biotechnology potential of lactobacilli through comparative genomics of 213 strains and associated genera.</title>
        <authorList>
            <person name="Sun Z."/>
            <person name="Harris H.M."/>
            <person name="McCann A."/>
            <person name="Guo C."/>
            <person name="Argimon S."/>
            <person name="Zhang W."/>
            <person name="Yang X."/>
            <person name="Jeffery I.B."/>
            <person name="Cooney J.C."/>
            <person name="Kagawa T.F."/>
            <person name="Liu W."/>
            <person name="Song Y."/>
            <person name="Salvetti E."/>
            <person name="Wrobel A."/>
            <person name="Rasinkangas P."/>
            <person name="Parkhill J."/>
            <person name="Rea M.C."/>
            <person name="O'Sullivan O."/>
            <person name="Ritari J."/>
            <person name="Douillard F.P."/>
            <person name="Paul Ross R."/>
            <person name="Yang R."/>
            <person name="Briner A.E."/>
            <person name="Felis G.E."/>
            <person name="de Vos W.M."/>
            <person name="Barrangou R."/>
            <person name="Klaenhammer T.R."/>
            <person name="Caufield P.W."/>
            <person name="Cui Y."/>
            <person name="Zhang H."/>
            <person name="O'Toole P.W."/>
        </authorList>
    </citation>
    <scope>NUCLEOTIDE SEQUENCE [LARGE SCALE GENOMIC DNA]</scope>
    <source>
        <strain evidence="2 3">DSM 20534</strain>
    </source>
</reference>
<dbReference type="AlphaFoldDB" id="A0A0R1GT27"/>
<dbReference type="Proteomes" id="UP000050909">
    <property type="component" value="Unassembled WGS sequence"/>
</dbReference>
<dbReference type="EMBL" id="AZCV01000006">
    <property type="protein sequence ID" value="KRK37302.1"/>
    <property type="molecule type" value="Genomic_DNA"/>
</dbReference>
<comment type="caution">
    <text evidence="2">The sequence shown here is derived from an EMBL/GenBank/DDBJ whole genome shotgun (WGS) entry which is preliminary data.</text>
</comment>
<evidence type="ECO:0000313" key="3">
    <source>
        <dbReference type="Proteomes" id="UP000050909"/>
    </source>
</evidence>
<proteinExistence type="predicted"/>